<keyword evidence="2" id="KW-1185">Reference proteome</keyword>
<feature type="non-terminal residue" evidence="1">
    <location>
        <position position="62"/>
    </location>
</feature>
<evidence type="ECO:0000313" key="1">
    <source>
        <dbReference type="EMBL" id="KAJ2793352.1"/>
    </source>
</evidence>
<name>A0ACC1KQ64_9FUNG</name>
<feature type="non-terminal residue" evidence="1">
    <location>
        <position position="1"/>
    </location>
</feature>
<accession>A0ACC1KQ64</accession>
<sequence length="62" mass="7176">RSQRQLQRQAGLGRRRLPGRHAAVRGHGLPDLHGRAVEPPVRLRPGHRVQGHWRQRLLRLCV</sequence>
<evidence type="ECO:0000313" key="2">
    <source>
        <dbReference type="Proteomes" id="UP001140087"/>
    </source>
</evidence>
<proteinExistence type="predicted"/>
<comment type="caution">
    <text evidence="1">The sequence shown here is derived from an EMBL/GenBank/DDBJ whole genome shotgun (WGS) entry which is preliminary data.</text>
</comment>
<dbReference type="Proteomes" id="UP001140087">
    <property type="component" value="Unassembled WGS sequence"/>
</dbReference>
<organism evidence="1 2">
    <name type="scientific">Coemansia helicoidea</name>
    <dbReference type="NCBI Taxonomy" id="1286919"/>
    <lineage>
        <taxon>Eukaryota</taxon>
        <taxon>Fungi</taxon>
        <taxon>Fungi incertae sedis</taxon>
        <taxon>Zoopagomycota</taxon>
        <taxon>Kickxellomycotina</taxon>
        <taxon>Kickxellomycetes</taxon>
        <taxon>Kickxellales</taxon>
        <taxon>Kickxellaceae</taxon>
        <taxon>Coemansia</taxon>
    </lineage>
</organism>
<reference evidence="1" key="1">
    <citation type="submission" date="2022-07" db="EMBL/GenBank/DDBJ databases">
        <title>Phylogenomic reconstructions and comparative analyses of Kickxellomycotina fungi.</title>
        <authorList>
            <person name="Reynolds N.K."/>
            <person name="Stajich J.E."/>
            <person name="Barry K."/>
            <person name="Grigoriev I.V."/>
            <person name="Crous P."/>
            <person name="Smith M.E."/>
        </authorList>
    </citation>
    <scope>NUCLEOTIDE SEQUENCE</scope>
    <source>
        <strain evidence="1">BCRC 34780</strain>
    </source>
</reference>
<dbReference type="EMBL" id="JANBUN010002910">
    <property type="protein sequence ID" value="KAJ2793352.1"/>
    <property type="molecule type" value="Genomic_DNA"/>
</dbReference>
<gene>
    <name evidence="1" type="ORF">H4R21_005932</name>
</gene>
<protein>
    <submittedName>
        <fullName evidence="1">Uncharacterized protein</fullName>
    </submittedName>
</protein>